<dbReference type="Proteomes" id="UP000253597">
    <property type="component" value="Unassembled WGS sequence"/>
</dbReference>
<name>A0A9X8J2X8_BACCE</name>
<organism evidence="1 2">
    <name type="scientific">Bacillus cereus</name>
    <dbReference type="NCBI Taxonomy" id="1396"/>
    <lineage>
        <taxon>Bacteria</taxon>
        <taxon>Bacillati</taxon>
        <taxon>Bacillota</taxon>
        <taxon>Bacilli</taxon>
        <taxon>Bacillales</taxon>
        <taxon>Bacillaceae</taxon>
        <taxon>Bacillus</taxon>
        <taxon>Bacillus cereus group</taxon>
    </lineage>
</organism>
<protein>
    <submittedName>
        <fullName evidence="1">Uncharacterized protein</fullName>
    </submittedName>
</protein>
<proteinExistence type="predicted"/>
<dbReference type="EMBL" id="QNGD03000003">
    <property type="protein sequence ID" value="RWQ75860.1"/>
    <property type="molecule type" value="Genomic_DNA"/>
</dbReference>
<evidence type="ECO:0000313" key="1">
    <source>
        <dbReference type="EMBL" id="RWQ75860.1"/>
    </source>
</evidence>
<accession>A0A9X8J2X8</accession>
<gene>
    <name evidence="1" type="ORF">DR116_0006740</name>
</gene>
<dbReference type="AlphaFoldDB" id="A0A9X8J2X8"/>
<evidence type="ECO:0000313" key="2">
    <source>
        <dbReference type="Proteomes" id="UP000253597"/>
    </source>
</evidence>
<sequence>MVMVKLFLHFQDKFDDEDEIKISLKIETIILRNLIHIWINDHTKPSELTPTEKAKEIREH</sequence>
<reference evidence="1 2" key="1">
    <citation type="submission" date="2019-01" db="EMBL/GenBank/DDBJ databases">
        <title>Draft genome sequence of heavy metal resistant Bacillus cereus NWUAB01.</title>
        <authorList>
            <person name="Babalola O."/>
            <person name="Aremu B.R."/>
            <person name="Ayangbenro A.S."/>
        </authorList>
    </citation>
    <scope>NUCLEOTIDE SEQUENCE [LARGE SCALE GENOMIC DNA]</scope>
    <source>
        <strain evidence="1 2">NWUAB01</strain>
    </source>
</reference>
<comment type="caution">
    <text evidence="1">The sequence shown here is derived from an EMBL/GenBank/DDBJ whole genome shotgun (WGS) entry which is preliminary data.</text>
</comment>